<keyword evidence="12" id="KW-0966">Cell projection</keyword>
<evidence type="ECO:0000256" key="3">
    <source>
        <dbReference type="ARBA" id="ARBA00006059"/>
    </source>
</evidence>
<evidence type="ECO:0000256" key="2">
    <source>
        <dbReference type="ARBA" id="ARBA00004430"/>
    </source>
</evidence>
<dbReference type="GO" id="GO:0007399">
    <property type="term" value="P:nervous system development"/>
    <property type="evidence" value="ECO:0007669"/>
    <property type="project" value="TreeGrafter"/>
</dbReference>
<keyword evidence="9" id="KW-0969">Cilium</keyword>
<dbReference type="RefSeq" id="XP_008303667.1">
    <property type="nucleotide sequence ID" value="XM_008305445.1"/>
</dbReference>
<name>A0A9Y4U206_9TELE</name>
<accession>A0A9Y4U206</accession>
<comment type="similarity">
    <text evidence="3">Belongs to the WD repeat fritz family.</text>
</comment>
<comment type="subcellular location">
    <subcellularLocation>
        <location evidence="1">Cell membrane</location>
    </subcellularLocation>
    <subcellularLocation>
        <location evidence="2">Cytoplasm</location>
        <location evidence="2">Cytoskeleton</location>
        <location evidence="2">Cilium axoneme</location>
    </subcellularLocation>
</comment>
<dbReference type="SUPFAM" id="SSF50978">
    <property type="entry name" value="WD40 repeat-like"/>
    <property type="match status" value="1"/>
</dbReference>
<keyword evidence="13" id="KW-1185">Reference proteome</keyword>
<dbReference type="GO" id="GO:0044782">
    <property type="term" value="P:cilium organization"/>
    <property type="evidence" value="ECO:0007669"/>
    <property type="project" value="TreeGrafter"/>
</dbReference>
<reference evidence="14" key="1">
    <citation type="submission" date="2025-08" db="UniProtKB">
        <authorList>
            <consortium name="RefSeq"/>
        </authorList>
    </citation>
    <scope>IDENTIFICATION</scope>
</reference>
<gene>
    <name evidence="14" type="primary">LOC103375228</name>
</gene>
<keyword evidence="4" id="KW-1003">Cell membrane</keyword>
<dbReference type="InterPro" id="IPR024511">
    <property type="entry name" value="Frtz"/>
</dbReference>
<evidence type="ECO:0000256" key="12">
    <source>
        <dbReference type="ARBA" id="ARBA00023273"/>
    </source>
</evidence>
<keyword evidence="8" id="KW-0970">Cilium biogenesis/degradation</keyword>
<dbReference type="GO" id="GO:0045184">
    <property type="term" value="P:establishment of protein localization"/>
    <property type="evidence" value="ECO:0007669"/>
    <property type="project" value="TreeGrafter"/>
</dbReference>
<protein>
    <submittedName>
        <fullName evidence="14">WD repeat-containing and planar cell polarity effector protein fritz homolog</fullName>
    </submittedName>
</protein>
<evidence type="ECO:0000256" key="4">
    <source>
        <dbReference type="ARBA" id="ARBA00022475"/>
    </source>
</evidence>
<keyword evidence="7" id="KW-0677">Repeat</keyword>
<keyword evidence="6" id="KW-0853">WD repeat</keyword>
<dbReference type="GeneID" id="103375228"/>
<evidence type="ECO:0000256" key="8">
    <source>
        <dbReference type="ARBA" id="ARBA00022794"/>
    </source>
</evidence>
<evidence type="ECO:0000313" key="13">
    <source>
        <dbReference type="Proteomes" id="UP000694891"/>
    </source>
</evidence>
<evidence type="ECO:0000256" key="6">
    <source>
        <dbReference type="ARBA" id="ARBA00022574"/>
    </source>
</evidence>
<evidence type="ECO:0000256" key="10">
    <source>
        <dbReference type="ARBA" id="ARBA00023136"/>
    </source>
</evidence>
<keyword evidence="10" id="KW-0472">Membrane</keyword>
<evidence type="ECO:0000256" key="11">
    <source>
        <dbReference type="ARBA" id="ARBA00023212"/>
    </source>
</evidence>
<keyword evidence="5" id="KW-0963">Cytoplasm</keyword>
<dbReference type="GO" id="GO:0097541">
    <property type="term" value="C:axonemal basal plate"/>
    <property type="evidence" value="ECO:0007669"/>
    <property type="project" value="TreeGrafter"/>
</dbReference>
<proteinExistence type="inferred from homology"/>
<evidence type="ECO:0000256" key="9">
    <source>
        <dbReference type="ARBA" id="ARBA00023069"/>
    </source>
</evidence>
<evidence type="ECO:0000256" key="1">
    <source>
        <dbReference type="ARBA" id="ARBA00004236"/>
    </source>
</evidence>
<dbReference type="Pfam" id="PF11768">
    <property type="entry name" value="Frtz"/>
    <property type="match status" value="1"/>
</dbReference>
<evidence type="ECO:0000313" key="14">
    <source>
        <dbReference type="RefSeq" id="XP_008303667.1"/>
    </source>
</evidence>
<dbReference type="PANTHER" id="PTHR13667:SF5">
    <property type="entry name" value="WD REPEAT-CONTAINING AND PLANAR CELL POLARITY EFFECTOR PROTEIN FRITZ HOMOLOG"/>
    <property type="match status" value="1"/>
</dbReference>
<feature type="non-terminal residue" evidence="14">
    <location>
        <position position="1"/>
    </location>
</feature>
<organism evidence="13 14">
    <name type="scientific">Stegastes partitus</name>
    <name type="common">bicolor damselfish</name>
    <dbReference type="NCBI Taxonomy" id="144197"/>
    <lineage>
        <taxon>Eukaryota</taxon>
        <taxon>Metazoa</taxon>
        <taxon>Chordata</taxon>
        <taxon>Craniata</taxon>
        <taxon>Vertebrata</taxon>
        <taxon>Euteleostomi</taxon>
        <taxon>Actinopterygii</taxon>
        <taxon>Neopterygii</taxon>
        <taxon>Teleostei</taxon>
        <taxon>Neoteleostei</taxon>
        <taxon>Acanthomorphata</taxon>
        <taxon>Ovalentaria</taxon>
        <taxon>Pomacentridae</taxon>
        <taxon>Stegastes</taxon>
    </lineage>
</organism>
<evidence type="ECO:0000256" key="7">
    <source>
        <dbReference type="ARBA" id="ARBA00022737"/>
    </source>
</evidence>
<sequence length="504" mass="55012">VLSERLILLSFLEQSQVAAVYLNRKNQDSPETGRRTDKLSPSEIKVMSVEVGGRGRRLHRHVSLNRLQDVALCWWNLDEPGEEPWPWTPTNTQRNNLALLSCSPTEGLKVLSSVRTEGHPLDCRFSLLQPYQVLTVELPAGPPGSREGSWADTCTYECSRGRLHRLSVTRIPLPSRPISCSRHPSETTLLLGLSDSSLVLYDQRRGVSLLASCPVPPTLLAWHPAGAVVVVGGGQEELMCFDVGLAPVSVALVAEEVASAATLRLAQHLRCSGGLAGLQWGSGLDGGPDGTDMLTLAFHGGPLAALRFRLGALTGGQMGLGELLQQRLRCGQVREALGVLEAMDWSTTGEECYRGLGSVTNHLLRLELNADREAQLEAALGVFYAPPAPLSDTVILEYREPISKYARRFFHHLLRHQRFEKAFLLAVDLEDRDLFMDLHYVAGDKGEVVLADVAKRKANEIEAQAVAGNGKKIIIASNQKDDSLFLLTSETRGGCSITSVTRPP</sequence>
<dbReference type="PANTHER" id="PTHR13667">
    <property type="entry name" value="HOMOLOC-13"/>
    <property type="match status" value="1"/>
</dbReference>
<keyword evidence="11" id="KW-0206">Cytoskeleton</keyword>
<dbReference type="GO" id="GO:0005886">
    <property type="term" value="C:plasma membrane"/>
    <property type="evidence" value="ECO:0007669"/>
    <property type="project" value="UniProtKB-SubCell"/>
</dbReference>
<dbReference type="Proteomes" id="UP000694891">
    <property type="component" value="Unplaced"/>
</dbReference>
<evidence type="ECO:0000256" key="5">
    <source>
        <dbReference type="ARBA" id="ARBA00022490"/>
    </source>
</evidence>
<dbReference type="InterPro" id="IPR036322">
    <property type="entry name" value="WD40_repeat_dom_sf"/>
</dbReference>
<dbReference type="AlphaFoldDB" id="A0A9Y4U206"/>